<reference evidence="2 3" key="1">
    <citation type="journal article" date="2019" name="Sci. Rep.">
        <title>Colletotrichum shisoi sp. nov., an anthracnose pathogen of Perilla frutescens in Japan: molecular phylogenetic, morphological and genomic evidence.</title>
        <authorList>
            <person name="Gan P."/>
            <person name="Tsushima A."/>
            <person name="Hiroyama R."/>
            <person name="Narusaka M."/>
            <person name="Takano Y."/>
            <person name="Narusaka Y."/>
            <person name="Kawaradani M."/>
            <person name="Damm U."/>
            <person name="Shirasu K."/>
        </authorList>
    </citation>
    <scope>NUCLEOTIDE SEQUENCE [LARGE SCALE GENOMIC DNA]</scope>
    <source>
        <strain evidence="2 3">PG-2018a</strain>
    </source>
</reference>
<accession>A0A5Q4BJN8</accession>
<evidence type="ECO:0000313" key="2">
    <source>
        <dbReference type="EMBL" id="TQN67178.1"/>
    </source>
</evidence>
<evidence type="ECO:0000313" key="3">
    <source>
        <dbReference type="Proteomes" id="UP000326340"/>
    </source>
</evidence>
<evidence type="ECO:0000256" key="1">
    <source>
        <dbReference type="SAM" id="MobiDB-lite"/>
    </source>
</evidence>
<proteinExistence type="predicted"/>
<dbReference type="OrthoDB" id="4851568at2759"/>
<keyword evidence="3" id="KW-1185">Reference proteome</keyword>
<feature type="region of interest" description="Disordered" evidence="1">
    <location>
        <begin position="54"/>
        <end position="84"/>
    </location>
</feature>
<feature type="compositionally biased region" description="Pro residues" evidence="1">
    <location>
        <begin position="57"/>
        <end position="84"/>
    </location>
</feature>
<sequence length="84" mass="9089">MLSPIYANLFDRDHVPAYISHGHDDEQGVYPETQQHVPQSNPSLSIDVFALISKVPSAPPTPPPRPRPGPLGPRPDVPTPPPSP</sequence>
<feature type="compositionally biased region" description="Polar residues" evidence="1">
    <location>
        <begin position="32"/>
        <end position="41"/>
    </location>
</feature>
<dbReference type="Proteomes" id="UP000326340">
    <property type="component" value="Unassembled WGS sequence"/>
</dbReference>
<gene>
    <name evidence="2" type="ORF">CSHISOI_08252</name>
</gene>
<feature type="region of interest" description="Disordered" evidence="1">
    <location>
        <begin position="18"/>
        <end position="41"/>
    </location>
</feature>
<protein>
    <submittedName>
        <fullName evidence="2">Uncharacterized protein</fullName>
    </submittedName>
</protein>
<dbReference type="AlphaFoldDB" id="A0A5Q4BJN8"/>
<dbReference type="EMBL" id="PUHP01000987">
    <property type="protein sequence ID" value="TQN67178.1"/>
    <property type="molecule type" value="Genomic_DNA"/>
</dbReference>
<comment type="caution">
    <text evidence="2">The sequence shown here is derived from an EMBL/GenBank/DDBJ whole genome shotgun (WGS) entry which is preliminary data.</text>
</comment>
<organism evidence="2 3">
    <name type="scientific">Colletotrichum shisoi</name>
    <dbReference type="NCBI Taxonomy" id="2078593"/>
    <lineage>
        <taxon>Eukaryota</taxon>
        <taxon>Fungi</taxon>
        <taxon>Dikarya</taxon>
        <taxon>Ascomycota</taxon>
        <taxon>Pezizomycotina</taxon>
        <taxon>Sordariomycetes</taxon>
        <taxon>Hypocreomycetidae</taxon>
        <taxon>Glomerellales</taxon>
        <taxon>Glomerellaceae</taxon>
        <taxon>Colletotrichum</taxon>
        <taxon>Colletotrichum destructivum species complex</taxon>
    </lineage>
</organism>
<name>A0A5Q4BJN8_9PEZI</name>